<feature type="compositionally biased region" description="Polar residues" evidence="2">
    <location>
        <begin position="101"/>
        <end position="112"/>
    </location>
</feature>
<feature type="compositionally biased region" description="Polar residues" evidence="2">
    <location>
        <begin position="1040"/>
        <end position="1065"/>
    </location>
</feature>
<dbReference type="HOGENOM" id="CLU_283324_0_0_1"/>
<evidence type="ECO:0008006" key="5">
    <source>
        <dbReference type="Google" id="ProtNLM"/>
    </source>
</evidence>
<dbReference type="KEGG" id="lgi:LOTGIDRAFT_233819"/>
<evidence type="ECO:0000313" key="3">
    <source>
        <dbReference type="EMBL" id="ESO90297.1"/>
    </source>
</evidence>
<dbReference type="GO" id="GO:0019902">
    <property type="term" value="F:phosphatase binding"/>
    <property type="evidence" value="ECO:0007669"/>
    <property type="project" value="TreeGrafter"/>
</dbReference>
<feature type="region of interest" description="Disordered" evidence="2">
    <location>
        <begin position="961"/>
        <end position="1065"/>
    </location>
</feature>
<reference evidence="3 4" key="1">
    <citation type="journal article" date="2013" name="Nature">
        <title>Insights into bilaterian evolution from three spiralian genomes.</title>
        <authorList>
            <person name="Simakov O."/>
            <person name="Marletaz F."/>
            <person name="Cho S.J."/>
            <person name="Edsinger-Gonzales E."/>
            <person name="Havlak P."/>
            <person name="Hellsten U."/>
            <person name="Kuo D.H."/>
            <person name="Larsson T."/>
            <person name="Lv J."/>
            <person name="Arendt D."/>
            <person name="Savage R."/>
            <person name="Osoegawa K."/>
            <person name="de Jong P."/>
            <person name="Grimwood J."/>
            <person name="Chapman J.A."/>
            <person name="Shapiro H."/>
            <person name="Aerts A."/>
            <person name="Otillar R.P."/>
            <person name="Terry A.Y."/>
            <person name="Boore J.L."/>
            <person name="Grigoriev I.V."/>
            <person name="Lindberg D.R."/>
            <person name="Seaver E.C."/>
            <person name="Weisblat D.A."/>
            <person name="Putnam N.H."/>
            <person name="Rokhsar D.S."/>
        </authorList>
    </citation>
    <scope>NUCLEOTIDE SEQUENCE [LARGE SCALE GENOMIC DNA]</scope>
</reference>
<dbReference type="PANTHER" id="PTHR22028:SF4">
    <property type="entry name" value="PROTEIN SFI1 HOMOLOG"/>
    <property type="match status" value="1"/>
</dbReference>
<protein>
    <recommendedName>
        <fullName evidence="5">Sfi1 spindle body domain-containing protein</fullName>
    </recommendedName>
</protein>
<feature type="coiled-coil region" evidence="1">
    <location>
        <begin position="1209"/>
        <end position="1246"/>
    </location>
</feature>
<feature type="compositionally biased region" description="Polar residues" evidence="2">
    <location>
        <begin position="1022"/>
        <end position="1032"/>
    </location>
</feature>
<dbReference type="EMBL" id="KB202444">
    <property type="protein sequence ID" value="ESO90297.1"/>
    <property type="molecule type" value="Genomic_DNA"/>
</dbReference>
<gene>
    <name evidence="3" type="ORF">LOTGIDRAFT_233819</name>
</gene>
<name>V4A0T4_LOTGI</name>
<keyword evidence="1" id="KW-0175">Coiled coil</keyword>
<proteinExistence type="predicted"/>
<dbReference type="RefSeq" id="XP_009058970.1">
    <property type="nucleotide sequence ID" value="XM_009060722.1"/>
</dbReference>
<dbReference type="OMA" id="RCENNEE"/>
<organism evidence="3 4">
    <name type="scientific">Lottia gigantea</name>
    <name type="common">Giant owl limpet</name>
    <dbReference type="NCBI Taxonomy" id="225164"/>
    <lineage>
        <taxon>Eukaryota</taxon>
        <taxon>Metazoa</taxon>
        <taxon>Spiralia</taxon>
        <taxon>Lophotrochozoa</taxon>
        <taxon>Mollusca</taxon>
        <taxon>Gastropoda</taxon>
        <taxon>Patellogastropoda</taxon>
        <taxon>Lottioidea</taxon>
        <taxon>Lottiidae</taxon>
        <taxon>Lottia</taxon>
    </lineage>
</organism>
<dbReference type="CTD" id="20249362"/>
<dbReference type="PANTHER" id="PTHR22028">
    <property type="entry name" value="SFI1 SPINDLE BODY DOMAIN-CONTAINING PROTEIN-RELATED"/>
    <property type="match status" value="1"/>
</dbReference>
<dbReference type="InterPro" id="IPR052270">
    <property type="entry name" value="CACF_protein"/>
</dbReference>
<feature type="region of interest" description="Disordered" evidence="2">
    <location>
        <begin position="865"/>
        <end position="929"/>
    </location>
</feature>
<evidence type="ECO:0000256" key="2">
    <source>
        <dbReference type="SAM" id="MobiDB-lite"/>
    </source>
</evidence>
<dbReference type="AlphaFoldDB" id="V4A0T4"/>
<dbReference type="GeneID" id="20249362"/>
<dbReference type="Proteomes" id="UP000030746">
    <property type="component" value="Unassembled WGS sequence"/>
</dbReference>
<feature type="compositionally biased region" description="Polar residues" evidence="2">
    <location>
        <begin position="977"/>
        <end position="986"/>
    </location>
</feature>
<evidence type="ECO:0000256" key="1">
    <source>
        <dbReference type="SAM" id="Coils"/>
    </source>
</evidence>
<evidence type="ECO:0000313" key="4">
    <source>
        <dbReference type="Proteomes" id="UP000030746"/>
    </source>
</evidence>
<dbReference type="STRING" id="225164.V4A0T4"/>
<keyword evidence="4" id="KW-1185">Reference proteome</keyword>
<accession>V4A0T4</accession>
<feature type="compositionally biased region" description="Polar residues" evidence="2">
    <location>
        <begin position="877"/>
        <end position="886"/>
    </location>
</feature>
<sequence>MSRRDFRRVPDDPRFTGALNKAESHVESGSESHVSAKQAILKELNKDLSLRAERMKLQTRHGMTVEEVNGAGDETTVNQLASKTVVLHPSRTEYRKETGEMKNTTVSSKIPTPSNPRARRRDRKEKSKINVRNYRPDYTWNRGGRVKELRIRNIARKYLYLWIKGVFGRVLPSKAISHYNNVIRRKIFAVWYEDWWVIRQEWRLMIRAECHYRYVVWGHVIKAWREYLARCREKKAAIYKAEQHYKRVLMSKMVEAWKNYKKQQKQSNVRGQTALTFRQNQLLRSTWNKWKEEMTNVEHYREMDGIALQFWAYRLQAEHWFLWVERYNDRIQQREKIKMAEQYYNRCLLKTTLSHWLVYHQQRKVKIHTKEYGKKLYEISVKLRCIKYWKERLRQSYGLNAFRLNSVQVRIQRMRKTMATQLHHRQVLRQYWNVWLKRCEGNEELELLPLTAKARKHHRNVILMKCLKSLKVYKEWRAHRKEQHLKADTHHYLHQMPKYLFAFKVFLQISKNQKENKEKSVQFYRESTLSRYFYYWVETADQCRENRLAERMAFLHYEDCLRYRFFLSWKQRTEDVLTEQVKEEQATEHYNWKHGEKHFTAWRNHIVEIKNRRILRQWYENVKEIKEERRKEEAAGIHHNLHLVQQVFTTWHRYAVIHAYKKSESLKLEEEARQHLNKVRIREYYKKWCCKKEESILIRLRMEQARQHHNNKLYSTVLFTWKHFTQLAHRKTLLSRQAEWFYKVRLTAKYYLLWKEYFNQAEQSQEKTHLALWHWSLNLQKKVIDGWLQYIEDRKRKRERISVAMETRRHRLLQNGVSQWLSVSDDLSKMRSQFAAQQQAKSAYERFQLLQKYALHWKHTTASNVARRGGPRPLVPQSKSSNQHTVMKSHDPQRPIIGQKMSSLPDLPIPALNKTSISSPLRLEQRNTTEHIEDPILTAIERRKPRRPSFLVESLNRAGLFLTQSDSPQEEKERNGIRSSATQPQSDVIDYPNSAPQTHGETPPSEPHQPQKPRHLEFSPPDNHSISRNSIQDGHHDADLSSNTQKSSANQRILHSSPLSGRQTLRQSTLAISTLSGDQDIPKINFESTKELNEVTLLKPEDFMKSQHSFKVFDSQDHDVTITNDVLLNSERNLGSERHQNLEPKANSVPKAVPKDMSYQEELVFIRNVLKKFDADKKRLKILQKQGKHLSSWIQDESRCMIDDDGDDEINIEQVQQELQEVIKEAEELKMKVNEDKINCQRLVERSKILLQLMNNTV</sequence>
<dbReference type="OrthoDB" id="195843at2759"/>
<feature type="region of interest" description="Disordered" evidence="2">
    <location>
        <begin position="95"/>
        <end position="128"/>
    </location>
</feature>